<gene>
    <name evidence="2" type="ORF">C9374_013550</name>
</gene>
<dbReference type="AlphaFoldDB" id="A0AA88KVR8"/>
<name>A0AA88KVR8_NAELO</name>
<sequence length="342" mass="39365">MQSPNSSHLNENTVFELFHIATVCKNVIQDAERLIVRENRQKPFSEEQQAHLVQTCVMSMWNGPQNVPCLSKLNLYQRKSLDEQMGQTRANRASMNKSNWQLNSEFIHSPSTREHMFQEIESCHKSSDEFKVKFKEYHELVNNDWMNHGTFATTFPQVVSNLNNSNTNDHETSLSSITCQLREKLLSKFTSSPNGSSTLSALKKQQLDSLSKQYYPQERQELEECIRGHAMSNPSALFNYPNFLEDCKRSINRFYFKTSTQYCKKHFMNCVEKSGETLNSLSILQSMDCASSHHTPDEIQCKNEFLQYFGELIQENVELVRRGSRDTATTTTSTTPVPGVVE</sequence>
<dbReference type="Proteomes" id="UP000816034">
    <property type="component" value="Unassembled WGS sequence"/>
</dbReference>
<dbReference type="GeneID" id="68106003"/>
<dbReference type="RefSeq" id="XP_044553959.1">
    <property type="nucleotide sequence ID" value="XM_044689439.1"/>
</dbReference>
<feature type="region of interest" description="Disordered" evidence="1">
    <location>
        <begin position="322"/>
        <end position="342"/>
    </location>
</feature>
<reference evidence="2 3" key="1">
    <citation type="journal article" date="2018" name="BMC Genomics">
        <title>The genome of Naegleria lovaniensis, the basis for a comparative approach to unravel pathogenicity factors of the human pathogenic amoeba N. fowleri.</title>
        <authorList>
            <person name="Liechti N."/>
            <person name="Schurch N."/>
            <person name="Bruggmann R."/>
            <person name="Wittwer M."/>
        </authorList>
    </citation>
    <scope>NUCLEOTIDE SEQUENCE [LARGE SCALE GENOMIC DNA]</scope>
    <source>
        <strain evidence="2 3">ATCC 30569</strain>
    </source>
</reference>
<proteinExistence type="predicted"/>
<comment type="caution">
    <text evidence="2">The sequence shown here is derived from an EMBL/GenBank/DDBJ whole genome shotgun (WGS) entry which is preliminary data.</text>
</comment>
<evidence type="ECO:0000256" key="1">
    <source>
        <dbReference type="SAM" id="MobiDB-lite"/>
    </source>
</evidence>
<evidence type="ECO:0000313" key="3">
    <source>
        <dbReference type="Proteomes" id="UP000816034"/>
    </source>
</evidence>
<dbReference type="EMBL" id="PYSW02000006">
    <property type="protein sequence ID" value="KAG2392065.1"/>
    <property type="molecule type" value="Genomic_DNA"/>
</dbReference>
<protein>
    <submittedName>
        <fullName evidence="2">Uncharacterized protein</fullName>
    </submittedName>
</protein>
<keyword evidence="3" id="KW-1185">Reference proteome</keyword>
<evidence type="ECO:0000313" key="2">
    <source>
        <dbReference type="EMBL" id="KAG2392065.1"/>
    </source>
</evidence>
<accession>A0AA88KVR8</accession>
<organism evidence="2 3">
    <name type="scientific">Naegleria lovaniensis</name>
    <name type="common">Amoeba</name>
    <dbReference type="NCBI Taxonomy" id="51637"/>
    <lineage>
        <taxon>Eukaryota</taxon>
        <taxon>Discoba</taxon>
        <taxon>Heterolobosea</taxon>
        <taxon>Tetramitia</taxon>
        <taxon>Eutetramitia</taxon>
        <taxon>Vahlkampfiidae</taxon>
        <taxon>Naegleria</taxon>
    </lineage>
</organism>